<dbReference type="Gene3D" id="2.130.10.10">
    <property type="entry name" value="YVTN repeat-like/Quinoprotein amine dehydrogenase"/>
    <property type="match status" value="1"/>
</dbReference>
<feature type="repeat" description="WD" evidence="5">
    <location>
        <begin position="137"/>
        <end position="178"/>
    </location>
</feature>
<keyword evidence="4" id="KW-0677">Repeat</keyword>
<protein>
    <recommendedName>
        <fullName evidence="9">Angio-associated migratory cell protein</fullName>
    </recommendedName>
</protein>
<gene>
    <name evidence="7" type="ORF">AB1Y20_019500</name>
</gene>
<feature type="region of interest" description="Disordered" evidence="6">
    <location>
        <begin position="1"/>
        <end position="70"/>
    </location>
</feature>
<dbReference type="CDD" id="cd00200">
    <property type="entry name" value="WD40"/>
    <property type="match status" value="1"/>
</dbReference>
<feature type="repeat" description="WD" evidence="5">
    <location>
        <begin position="392"/>
        <end position="425"/>
    </location>
</feature>
<feature type="repeat" description="WD" evidence="5">
    <location>
        <begin position="94"/>
        <end position="136"/>
    </location>
</feature>
<dbReference type="PROSITE" id="PS50082">
    <property type="entry name" value="WD_REPEATS_2"/>
    <property type="match status" value="7"/>
</dbReference>
<feature type="repeat" description="WD" evidence="5">
    <location>
        <begin position="221"/>
        <end position="253"/>
    </location>
</feature>
<feature type="repeat" description="WD" evidence="5">
    <location>
        <begin position="309"/>
        <end position="350"/>
    </location>
</feature>
<evidence type="ECO:0000313" key="8">
    <source>
        <dbReference type="Proteomes" id="UP001515480"/>
    </source>
</evidence>
<dbReference type="Pfam" id="PF00400">
    <property type="entry name" value="WD40"/>
    <property type="match status" value="6"/>
</dbReference>
<dbReference type="SMART" id="SM00320">
    <property type="entry name" value="WD40"/>
    <property type="match status" value="8"/>
</dbReference>
<dbReference type="PANTHER" id="PTHR19857:SF8">
    <property type="entry name" value="ANGIO-ASSOCIATED MIGRATORY CELL PROTEIN"/>
    <property type="match status" value="1"/>
</dbReference>
<dbReference type="EMBL" id="JBGBPQ010000005">
    <property type="protein sequence ID" value="KAL1524611.1"/>
    <property type="molecule type" value="Genomic_DNA"/>
</dbReference>
<feature type="repeat" description="WD" evidence="5">
    <location>
        <begin position="179"/>
        <end position="220"/>
    </location>
</feature>
<feature type="compositionally biased region" description="Pro residues" evidence="6">
    <location>
        <begin position="1"/>
        <end position="11"/>
    </location>
</feature>
<evidence type="ECO:0000256" key="5">
    <source>
        <dbReference type="PROSITE-ProRule" id="PRU00221"/>
    </source>
</evidence>
<evidence type="ECO:0008006" key="9">
    <source>
        <dbReference type="Google" id="ProtNLM"/>
    </source>
</evidence>
<dbReference type="InterPro" id="IPR020472">
    <property type="entry name" value="WD40_PAC1"/>
</dbReference>
<evidence type="ECO:0000256" key="6">
    <source>
        <dbReference type="SAM" id="MobiDB-lite"/>
    </source>
</evidence>
<dbReference type="SUPFAM" id="SSF50978">
    <property type="entry name" value="WD40 repeat-like"/>
    <property type="match status" value="1"/>
</dbReference>
<evidence type="ECO:0000256" key="1">
    <source>
        <dbReference type="ARBA" id="ARBA00004496"/>
    </source>
</evidence>
<feature type="repeat" description="WD" evidence="5">
    <location>
        <begin position="350"/>
        <end position="391"/>
    </location>
</feature>
<dbReference type="InterPro" id="IPR001680">
    <property type="entry name" value="WD40_rpt"/>
</dbReference>
<keyword evidence="2" id="KW-0963">Cytoplasm</keyword>
<evidence type="ECO:0000256" key="4">
    <source>
        <dbReference type="ARBA" id="ARBA00022737"/>
    </source>
</evidence>
<accession>A0AB34JV70</accession>
<dbReference type="PROSITE" id="PS00678">
    <property type="entry name" value="WD_REPEATS_1"/>
    <property type="match status" value="1"/>
</dbReference>
<dbReference type="Proteomes" id="UP001515480">
    <property type="component" value="Unassembled WGS sequence"/>
</dbReference>
<dbReference type="InterPro" id="IPR015943">
    <property type="entry name" value="WD40/YVTN_repeat-like_dom_sf"/>
</dbReference>
<sequence>MQGGMPPPPPEGTSSSSEPPDATDDDSEAGDLEEVAMISDVPVGEEIILDENDPPPETDDDGDSVLDDGSCAGEAVEMSDALEPPAEDHSLQQLTAHSEPVFAVAVCGARPELLATGGGDDTAFLWRVGEAAPLHRLEGHADSVSSLGFSADGSLLATGGLDGSVRVWSAESGALVVALEGPTQGIGWVCWHARGSVLLAGSEDATAWMWKLPEGTVMQIFSAHSSSVSYGCFANNGRCVITASDDGTVRVWNPKAGTVDHCLVAGSMQEPLPISCLAAHPTHPVFLFGAVDGKLKLAHAENGRLLAQLSAHEASIESVGFCDCLQLAASAGMDGRLCVWDLTTFALRHTCLHPGGVVELRWLRDAPLLLTCSTARELRLWDARTGNCLQTLIGHHDAVLCMDVGYTQHGIYVVTGSDDHTARLWRPNPLGPGA</sequence>
<dbReference type="InterPro" id="IPR019775">
    <property type="entry name" value="WD40_repeat_CS"/>
</dbReference>
<dbReference type="InterPro" id="IPR051179">
    <property type="entry name" value="WD_repeat_multifunction"/>
</dbReference>
<feature type="compositionally biased region" description="Acidic residues" evidence="6">
    <location>
        <begin position="21"/>
        <end position="34"/>
    </location>
</feature>
<dbReference type="AlphaFoldDB" id="A0AB34JV70"/>
<reference evidence="7 8" key="1">
    <citation type="journal article" date="2024" name="Science">
        <title>Giant polyketide synthase enzymes in the biosynthesis of giant marine polyether toxins.</title>
        <authorList>
            <person name="Fallon T.R."/>
            <person name="Shende V.V."/>
            <person name="Wierzbicki I.H."/>
            <person name="Pendleton A.L."/>
            <person name="Watervoot N.F."/>
            <person name="Auber R.P."/>
            <person name="Gonzalez D.J."/>
            <person name="Wisecaver J.H."/>
            <person name="Moore B.S."/>
        </authorList>
    </citation>
    <scope>NUCLEOTIDE SEQUENCE [LARGE SCALE GENOMIC DNA]</scope>
    <source>
        <strain evidence="7 8">12B1</strain>
    </source>
</reference>
<dbReference type="FunFam" id="2.130.10.10:FF:000074">
    <property type="entry name" value="Angio-associated migratory cell protein-like protein"/>
    <property type="match status" value="1"/>
</dbReference>
<dbReference type="PRINTS" id="PR00320">
    <property type="entry name" value="GPROTEINBRPT"/>
</dbReference>
<evidence type="ECO:0000256" key="3">
    <source>
        <dbReference type="ARBA" id="ARBA00022574"/>
    </source>
</evidence>
<evidence type="ECO:0000256" key="2">
    <source>
        <dbReference type="ARBA" id="ARBA00022490"/>
    </source>
</evidence>
<dbReference type="GO" id="GO:0005737">
    <property type="term" value="C:cytoplasm"/>
    <property type="evidence" value="ECO:0007669"/>
    <property type="project" value="UniProtKB-SubCell"/>
</dbReference>
<dbReference type="PROSITE" id="PS50294">
    <property type="entry name" value="WD_REPEATS_REGION"/>
    <property type="match status" value="3"/>
</dbReference>
<feature type="compositionally biased region" description="Acidic residues" evidence="6">
    <location>
        <begin position="47"/>
        <end position="66"/>
    </location>
</feature>
<keyword evidence="8" id="KW-1185">Reference proteome</keyword>
<proteinExistence type="predicted"/>
<comment type="subcellular location">
    <subcellularLocation>
        <location evidence="1">Cytoplasm</location>
    </subcellularLocation>
</comment>
<name>A0AB34JV70_PRYPA</name>
<dbReference type="PANTHER" id="PTHR19857">
    <property type="entry name" value="MITOCHONDRIAL DIVISION PROTEIN 1-RELATED"/>
    <property type="match status" value="1"/>
</dbReference>
<dbReference type="InterPro" id="IPR036322">
    <property type="entry name" value="WD40_repeat_dom_sf"/>
</dbReference>
<organism evidence="7 8">
    <name type="scientific">Prymnesium parvum</name>
    <name type="common">Toxic golden alga</name>
    <dbReference type="NCBI Taxonomy" id="97485"/>
    <lineage>
        <taxon>Eukaryota</taxon>
        <taxon>Haptista</taxon>
        <taxon>Haptophyta</taxon>
        <taxon>Prymnesiophyceae</taxon>
        <taxon>Prymnesiales</taxon>
        <taxon>Prymnesiaceae</taxon>
        <taxon>Prymnesium</taxon>
    </lineage>
</organism>
<comment type="caution">
    <text evidence="7">The sequence shown here is derived from an EMBL/GenBank/DDBJ whole genome shotgun (WGS) entry which is preliminary data.</text>
</comment>
<keyword evidence="3 5" id="KW-0853">WD repeat</keyword>
<evidence type="ECO:0000313" key="7">
    <source>
        <dbReference type="EMBL" id="KAL1524611.1"/>
    </source>
</evidence>